<dbReference type="InterPro" id="IPR002502">
    <property type="entry name" value="Amidase_domain"/>
</dbReference>
<dbReference type="RefSeq" id="WP_123219998.1">
    <property type="nucleotide sequence ID" value="NZ_JACHYQ010000003.1"/>
</dbReference>
<keyword evidence="8" id="KW-1185">Reference proteome</keyword>
<dbReference type="Gene3D" id="3.40.80.10">
    <property type="entry name" value="Peptidoglycan recognition protein-like"/>
    <property type="match status" value="1"/>
</dbReference>
<evidence type="ECO:0000256" key="3">
    <source>
        <dbReference type="ARBA" id="ARBA00022801"/>
    </source>
</evidence>
<evidence type="ECO:0000256" key="2">
    <source>
        <dbReference type="ARBA" id="ARBA00011901"/>
    </source>
</evidence>
<dbReference type="GO" id="GO:0009253">
    <property type="term" value="P:peptidoglycan catabolic process"/>
    <property type="evidence" value="ECO:0007669"/>
    <property type="project" value="InterPro"/>
</dbReference>
<dbReference type="PANTHER" id="PTHR30417">
    <property type="entry name" value="N-ACETYLMURAMOYL-L-ALANINE AMIDASE AMID"/>
    <property type="match status" value="1"/>
</dbReference>
<keyword evidence="3" id="KW-0378">Hydrolase</keyword>
<organism evidence="7 8">
    <name type="scientific">Slackia isoflavoniconvertens</name>
    <dbReference type="NCBI Taxonomy" id="572010"/>
    <lineage>
        <taxon>Bacteria</taxon>
        <taxon>Bacillati</taxon>
        <taxon>Actinomycetota</taxon>
        <taxon>Coriobacteriia</taxon>
        <taxon>Eggerthellales</taxon>
        <taxon>Eggerthellaceae</taxon>
        <taxon>Slackia</taxon>
    </lineage>
</organism>
<dbReference type="GO" id="GO:0008745">
    <property type="term" value="F:N-acetylmuramoyl-L-alanine amidase activity"/>
    <property type="evidence" value="ECO:0007669"/>
    <property type="project" value="UniProtKB-EC"/>
</dbReference>
<evidence type="ECO:0000259" key="6">
    <source>
        <dbReference type="SMART" id="SM00644"/>
    </source>
</evidence>
<feature type="domain" description="N-acetylmuramoyl-L-alanine amidase" evidence="6">
    <location>
        <begin position="33"/>
        <end position="163"/>
    </location>
</feature>
<keyword evidence="5" id="KW-0732">Signal</keyword>
<protein>
    <recommendedName>
        <fullName evidence="2">N-acetylmuramoyl-L-alanine amidase</fullName>
        <ecNumber evidence="2">3.5.1.28</ecNumber>
    </recommendedName>
</protein>
<dbReference type="Pfam" id="PF01510">
    <property type="entry name" value="Amidase_2"/>
    <property type="match status" value="1"/>
</dbReference>
<evidence type="ECO:0000313" key="7">
    <source>
        <dbReference type="EMBL" id="RNM33528.1"/>
    </source>
</evidence>
<dbReference type="EMBL" id="QIBZ01000016">
    <property type="protein sequence ID" value="RNM33528.1"/>
    <property type="molecule type" value="Genomic_DNA"/>
</dbReference>
<proteinExistence type="predicted"/>
<dbReference type="AlphaFoldDB" id="A0A3N0I9E4"/>
<evidence type="ECO:0000256" key="5">
    <source>
        <dbReference type="SAM" id="SignalP"/>
    </source>
</evidence>
<dbReference type="InterPro" id="IPR036505">
    <property type="entry name" value="Amidase/PGRP_sf"/>
</dbReference>
<name>A0A3N0I9E4_9ACTN</name>
<evidence type="ECO:0000313" key="8">
    <source>
        <dbReference type="Proteomes" id="UP000271472"/>
    </source>
</evidence>
<feature type="chain" id="PRO_5018110549" description="N-acetylmuramoyl-L-alanine amidase" evidence="5">
    <location>
        <begin position="28"/>
        <end position="364"/>
    </location>
</feature>
<feature type="signal peptide" evidence="5">
    <location>
        <begin position="1"/>
        <end position="27"/>
    </location>
</feature>
<dbReference type="EC" id="3.5.1.28" evidence="2"/>
<dbReference type="PANTHER" id="PTHR30417:SF1">
    <property type="entry name" value="N-ACETYLMURAMOYL-L-ALANINE AMIDASE AMID"/>
    <property type="match status" value="1"/>
</dbReference>
<dbReference type="GO" id="GO:0009254">
    <property type="term" value="P:peptidoglycan turnover"/>
    <property type="evidence" value="ECO:0007669"/>
    <property type="project" value="TreeGrafter"/>
</dbReference>
<gene>
    <name evidence="7" type="ORF">DMP05_08285</name>
</gene>
<dbReference type="GeneID" id="98663164"/>
<evidence type="ECO:0000256" key="1">
    <source>
        <dbReference type="ARBA" id="ARBA00001561"/>
    </source>
</evidence>
<dbReference type="CDD" id="cd06583">
    <property type="entry name" value="PGRP"/>
    <property type="match status" value="1"/>
</dbReference>
<evidence type="ECO:0000256" key="4">
    <source>
        <dbReference type="ARBA" id="ARBA00023316"/>
    </source>
</evidence>
<dbReference type="GO" id="GO:0071555">
    <property type="term" value="P:cell wall organization"/>
    <property type="evidence" value="ECO:0007669"/>
    <property type="project" value="UniProtKB-KW"/>
</dbReference>
<accession>A0A3N0I9E4</accession>
<dbReference type="SUPFAM" id="SSF55846">
    <property type="entry name" value="N-acetylmuramoyl-L-alanine amidase-like"/>
    <property type="match status" value="1"/>
</dbReference>
<dbReference type="InterPro" id="IPR051206">
    <property type="entry name" value="NAMLAA_amidase_2"/>
</dbReference>
<comment type="caution">
    <text evidence="7">The sequence shown here is derived from an EMBL/GenBank/DDBJ whole genome shotgun (WGS) entry which is preliminary data.</text>
</comment>
<sequence length="364" mass="39599">MTDAAKRATAFAAAVALALTLCVPALAYDQQEDIVSDGHGANAAQYLVIHETANPGASAYNHTLLWSRDDTYAVHYVMELDGSVVYHTVPDWALCWHVGNGNYSTVGIELAHATNSADFNKQWTEAIEWAGDYLNQRGWGIDRLLSHNDCRYIWGGTDHTDPTGYFASYGKSWADFKAGVREYMATGQYSGNVTAGDPTPQQPATKPATPAGSPNVTYAAYVGGYGWLDDVTNSGTGSDGFAGIPYEPMRYITMSVDAGSVRYRVHTQANGWLDWVYESDKSDYVYGAAGDGSVIDGLQAYYTSDGSNWYQIYYRAQDVDHVGYWDTVCDDGTTYGGDPYAGCLGSGMDRLQAEISDDWPAMVG</sequence>
<dbReference type="OrthoDB" id="3171425at2"/>
<dbReference type="Proteomes" id="UP000271472">
    <property type="component" value="Unassembled WGS sequence"/>
</dbReference>
<comment type="catalytic activity">
    <reaction evidence="1">
        <text>Hydrolyzes the link between N-acetylmuramoyl residues and L-amino acid residues in certain cell-wall glycopeptides.</text>
        <dbReference type="EC" id="3.5.1.28"/>
    </reaction>
</comment>
<keyword evidence="4" id="KW-0961">Cell wall biogenesis/degradation</keyword>
<dbReference type="SMART" id="SM00644">
    <property type="entry name" value="Ami_2"/>
    <property type="match status" value="1"/>
</dbReference>
<reference evidence="8" key="1">
    <citation type="submission" date="2018-05" db="EMBL/GenBank/DDBJ databases">
        <title>Genome Sequencing of selected type strains of the family Eggerthellaceae.</title>
        <authorList>
            <person name="Danylec N."/>
            <person name="Stoll D.A."/>
            <person name="Doetsch A."/>
            <person name="Huch M."/>
        </authorList>
    </citation>
    <scope>NUCLEOTIDE SEQUENCE [LARGE SCALE GENOMIC DNA]</scope>
    <source>
        <strain evidence="8">DSM 22006</strain>
    </source>
</reference>